<sequence length="108" mass="12456">MQALRHLSAGTISLMPSTDDLDLVRRRLLYRCWHRGTREMDLLLGRYAEVYIAGMDEAQLGDLETLMEVDEKELFAWLTETKPMPDGAEGELVRSIRRFHAEHPVAQD</sequence>
<dbReference type="InterPro" id="IPR036714">
    <property type="entry name" value="SDH_sf"/>
</dbReference>
<dbReference type="SUPFAM" id="SSF109910">
    <property type="entry name" value="YgfY-like"/>
    <property type="match status" value="1"/>
</dbReference>
<proteinExistence type="inferred from homology"/>
<dbReference type="eggNOG" id="COG2938">
    <property type="taxonomic scope" value="Bacteria"/>
</dbReference>
<comment type="caution">
    <text evidence="4">The sequence shown here is derived from an EMBL/GenBank/DDBJ whole genome shotgun (WGS) entry which is preliminary data.</text>
</comment>
<dbReference type="PANTHER" id="PTHR12469">
    <property type="entry name" value="PROTEIN EMI5 HOMOLOG, MITOCHONDRIAL"/>
    <property type="match status" value="1"/>
</dbReference>
<dbReference type="Pfam" id="PF03937">
    <property type="entry name" value="Sdh5"/>
    <property type="match status" value="1"/>
</dbReference>
<dbReference type="EMBL" id="AWXZ01000014">
    <property type="protein sequence ID" value="ESR26581.1"/>
    <property type="molecule type" value="Genomic_DNA"/>
</dbReference>
<dbReference type="PANTHER" id="PTHR12469:SF2">
    <property type="entry name" value="SUCCINATE DEHYDROGENASE ASSEMBLY FACTOR 2, MITOCHONDRIAL"/>
    <property type="match status" value="1"/>
</dbReference>
<protein>
    <recommendedName>
        <fullName evidence="2">FAD assembly factor SdhE</fullName>
    </recommendedName>
</protein>
<reference evidence="4 5" key="1">
    <citation type="journal article" date="2014" name="Genome Announc.">
        <title>Draft Genome Sequence of Lutibaculum baratangense Strain AMV1T, Isolated from a Mud Volcano in Andamans, India.</title>
        <authorList>
            <person name="Singh A."/>
            <person name="Sreenivas A."/>
            <person name="Sathyanarayana Reddy G."/>
            <person name="Pinnaka A.K."/>
            <person name="Shivaji S."/>
        </authorList>
    </citation>
    <scope>NUCLEOTIDE SEQUENCE [LARGE SCALE GENOMIC DNA]</scope>
    <source>
        <strain evidence="4 5">AMV1</strain>
    </source>
</reference>
<keyword evidence="3" id="KW-0143">Chaperone</keyword>
<comment type="similarity">
    <text evidence="1">Belongs to the SdhE FAD assembly factor family.</text>
</comment>
<dbReference type="PATRIC" id="fig|631454.5.peg.789"/>
<evidence type="ECO:0000313" key="4">
    <source>
        <dbReference type="EMBL" id="ESR26581.1"/>
    </source>
</evidence>
<dbReference type="AlphaFoldDB" id="V4RKJ9"/>
<evidence type="ECO:0000256" key="2">
    <source>
        <dbReference type="ARBA" id="ARBA00019418"/>
    </source>
</evidence>
<dbReference type="Proteomes" id="UP000017819">
    <property type="component" value="Unassembled WGS sequence"/>
</dbReference>
<accession>V4RKJ9</accession>
<evidence type="ECO:0000256" key="3">
    <source>
        <dbReference type="ARBA" id="ARBA00023186"/>
    </source>
</evidence>
<evidence type="ECO:0000313" key="5">
    <source>
        <dbReference type="Proteomes" id="UP000017819"/>
    </source>
</evidence>
<keyword evidence="5" id="KW-1185">Reference proteome</keyword>
<dbReference type="GO" id="GO:0006099">
    <property type="term" value="P:tricarboxylic acid cycle"/>
    <property type="evidence" value="ECO:0007669"/>
    <property type="project" value="TreeGrafter"/>
</dbReference>
<dbReference type="STRING" id="631454.N177_0800"/>
<dbReference type="Gene3D" id="1.10.150.250">
    <property type="entry name" value="Flavinator of succinate dehydrogenase"/>
    <property type="match status" value="1"/>
</dbReference>
<name>V4RKJ9_9HYPH</name>
<dbReference type="InterPro" id="IPR005631">
    <property type="entry name" value="SDH"/>
</dbReference>
<organism evidence="4 5">
    <name type="scientific">Lutibaculum baratangense AMV1</name>
    <dbReference type="NCBI Taxonomy" id="631454"/>
    <lineage>
        <taxon>Bacteria</taxon>
        <taxon>Pseudomonadati</taxon>
        <taxon>Pseudomonadota</taxon>
        <taxon>Alphaproteobacteria</taxon>
        <taxon>Hyphomicrobiales</taxon>
        <taxon>Tepidamorphaceae</taxon>
        <taxon>Lutibaculum</taxon>
    </lineage>
</organism>
<evidence type="ECO:0000256" key="1">
    <source>
        <dbReference type="ARBA" id="ARBA00008571"/>
    </source>
</evidence>
<gene>
    <name evidence="4" type="ORF">N177_0800</name>
</gene>